<dbReference type="EMBL" id="LWGR01000003">
    <property type="protein sequence ID" value="KZM75302.1"/>
    <property type="molecule type" value="Genomic_DNA"/>
</dbReference>
<dbReference type="OrthoDB" id="4521770at2"/>
<dbReference type="RefSeq" id="WP_067582429.1">
    <property type="nucleotide sequence ID" value="NZ_KV411303.1"/>
</dbReference>
<evidence type="ECO:0000313" key="5">
    <source>
        <dbReference type="Proteomes" id="UP000076512"/>
    </source>
</evidence>
<comment type="caution">
    <text evidence="4">The sequence shown here is derived from an EMBL/GenBank/DDBJ whole genome shotgun (WGS) entry which is preliminary data.</text>
</comment>
<dbReference type="STRING" id="455432.AWN90_18055"/>
<keyword evidence="2" id="KW-1133">Transmembrane helix</keyword>
<dbReference type="GO" id="GO:0080120">
    <property type="term" value="P:CAAX-box protein maturation"/>
    <property type="evidence" value="ECO:0007669"/>
    <property type="project" value="UniProtKB-ARBA"/>
</dbReference>
<organism evidence="4 5">
    <name type="scientific">Nocardia terpenica</name>
    <dbReference type="NCBI Taxonomy" id="455432"/>
    <lineage>
        <taxon>Bacteria</taxon>
        <taxon>Bacillati</taxon>
        <taxon>Actinomycetota</taxon>
        <taxon>Actinomycetes</taxon>
        <taxon>Mycobacteriales</taxon>
        <taxon>Nocardiaceae</taxon>
        <taxon>Nocardia</taxon>
    </lineage>
</organism>
<gene>
    <name evidence="4" type="ORF">AWN90_18055</name>
</gene>
<name>A0A164PA20_9NOCA</name>
<keyword evidence="5" id="KW-1185">Reference proteome</keyword>
<sequence>MKIFCVLFLLYLVVAESYFEIHSVRKFTQEFGGRSDARIRLYQGGVARTWLALAAVFVAFAASGTSLTKLGLGGFDTAVFRHFTPVEKVVALAIAVVYVGYLLIPAVVPLTGRAGREFIARKIEYVVFITPANRSERFWWIMNSLSTPAEEIVYRGFTIYAVDLLFPNLPFWVLIILAAGVVDGLRHAFRPMVSLQVIFGGVALALLYQMTGSLWLTIAVKLFHDFRVLAFPLDLARRNLAEKGLSEIPGKTSEPTPAAVGDVPTANGSAGSSVTTR</sequence>
<evidence type="ECO:0000313" key="4">
    <source>
        <dbReference type="EMBL" id="KZM75302.1"/>
    </source>
</evidence>
<feature type="compositionally biased region" description="Polar residues" evidence="1">
    <location>
        <begin position="266"/>
        <end position="277"/>
    </location>
</feature>
<accession>A0A164PA20</accession>
<dbReference type="GO" id="GO:0004175">
    <property type="term" value="F:endopeptidase activity"/>
    <property type="evidence" value="ECO:0007669"/>
    <property type="project" value="UniProtKB-ARBA"/>
</dbReference>
<evidence type="ECO:0000256" key="2">
    <source>
        <dbReference type="SAM" id="Phobius"/>
    </source>
</evidence>
<reference evidence="4 5" key="1">
    <citation type="submission" date="2016-04" db="EMBL/GenBank/DDBJ databases">
        <authorList>
            <person name="Evans L.H."/>
            <person name="Alamgir A."/>
            <person name="Owens N."/>
            <person name="Weber N.D."/>
            <person name="Virtaneva K."/>
            <person name="Barbian K."/>
            <person name="Babar A."/>
            <person name="Rosenke K."/>
        </authorList>
    </citation>
    <scope>NUCLEOTIDE SEQUENCE [LARGE SCALE GENOMIC DNA]</scope>
    <source>
        <strain evidence="4 5">IFM 0406</strain>
    </source>
</reference>
<dbReference type="Proteomes" id="UP000076512">
    <property type="component" value="Unassembled WGS sequence"/>
</dbReference>
<feature type="transmembrane region" description="Helical" evidence="2">
    <location>
        <begin position="164"/>
        <end position="185"/>
    </location>
</feature>
<evidence type="ECO:0000256" key="1">
    <source>
        <dbReference type="SAM" id="MobiDB-lite"/>
    </source>
</evidence>
<feature type="region of interest" description="Disordered" evidence="1">
    <location>
        <begin position="246"/>
        <end position="277"/>
    </location>
</feature>
<dbReference type="InterPro" id="IPR003675">
    <property type="entry name" value="Rce1/LyrA-like_dom"/>
</dbReference>
<evidence type="ECO:0000259" key="3">
    <source>
        <dbReference type="Pfam" id="PF02517"/>
    </source>
</evidence>
<feature type="transmembrane region" description="Helical" evidence="2">
    <location>
        <begin position="197"/>
        <end position="218"/>
    </location>
</feature>
<feature type="domain" description="CAAX prenyl protease 2/Lysostaphin resistance protein A-like" evidence="3">
    <location>
        <begin position="138"/>
        <end position="226"/>
    </location>
</feature>
<protein>
    <recommendedName>
        <fullName evidence="3">CAAX prenyl protease 2/Lysostaphin resistance protein A-like domain-containing protein</fullName>
    </recommendedName>
</protein>
<keyword evidence="2" id="KW-0812">Transmembrane</keyword>
<feature type="transmembrane region" description="Helical" evidence="2">
    <location>
        <begin position="89"/>
        <end position="108"/>
    </location>
</feature>
<dbReference type="Pfam" id="PF02517">
    <property type="entry name" value="Rce1-like"/>
    <property type="match status" value="1"/>
</dbReference>
<keyword evidence="2" id="KW-0472">Membrane</keyword>
<dbReference type="AlphaFoldDB" id="A0A164PA20"/>
<feature type="transmembrane region" description="Helical" evidence="2">
    <location>
        <begin position="50"/>
        <end position="68"/>
    </location>
</feature>
<proteinExistence type="predicted"/>